<dbReference type="AlphaFoldDB" id="A0A1Y2E784"/>
<evidence type="ECO:0000313" key="1">
    <source>
        <dbReference type="EMBL" id="ORY67297.1"/>
    </source>
</evidence>
<protein>
    <submittedName>
        <fullName evidence="1">Uncharacterized protein</fullName>
    </submittedName>
</protein>
<reference evidence="1 2" key="1">
    <citation type="submission" date="2016-07" db="EMBL/GenBank/DDBJ databases">
        <title>Pervasive Adenine N6-methylation of Active Genes in Fungi.</title>
        <authorList>
            <consortium name="DOE Joint Genome Institute"/>
            <person name="Mondo S.J."/>
            <person name="Dannebaum R.O."/>
            <person name="Kuo R.C."/>
            <person name="Labutti K."/>
            <person name="Haridas S."/>
            <person name="Kuo A."/>
            <person name="Salamov A."/>
            <person name="Ahrendt S.R."/>
            <person name="Lipzen A."/>
            <person name="Sullivan W."/>
            <person name="Andreopoulos W.B."/>
            <person name="Clum A."/>
            <person name="Lindquist E."/>
            <person name="Daum C."/>
            <person name="Ramamoorthy G.K."/>
            <person name="Gryganskyi A."/>
            <person name="Culley D."/>
            <person name="Magnuson J.K."/>
            <person name="James T.Y."/>
            <person name="O'Malley M.A."/>
            <person name="Stajich J.E."/>
            <person name="Spatafora J.W."/>
            <person name="Visel A."/>
            <person name="Grigoriev I.V."/>
        </authorList>
    </citation>
    <scope>NUCLEOTIDE SEQUENCE [LARGE SCALE GENOMIC DNA]</scope>
    <source>
        <strain evidence="1 2">CBS 129021</strain>
    </source>
</reference>
<organism evidence="1 2">
    <name type="scientific">Pseudomassariella vexata</name>
    <dbReference type="NCBI Taxonomy" id="1141098"/>
    <lineage>
        <taxon>Eukaryota</taxon>
        <taxon>Fungi</taxon>
        <taxon>Dikarya</taxon>
        <taxon>Ascomycota</taxon>
        <taxon>Pezizomycotina</taxon>
        <taxon>Sordariomycetes</taxon>
        <taxon>Xylariomycetidae</taxon>
        <taxon>Amphisphaeriales</taxon>
        <taxon>Pseudomassariaceae</taxon>
        <taxon>Pseudomassariella</taxon>
    </lineage>
</organism>
<dbReference type="RefSeq" id="XP_040717921.1">
    <property type="nucleotide sequence ID" value="XM_040853741.1"/>
</dbReference>
<dbReference type="Proteomes" id="UP000193689">
    <property type="component" value="Unassembled WGS sequence"/>
</dbReference>
<comment type="caution">
    <text evidence="1">The sequence shown here is derived from an EMBL/GenBank/DDBJ whole genome shotgun (WGS) entry which is preliminary data.</text>
</comment>
<gene>
    <name evidence="1" type="ORF">BCR38DRAFT_154453</name>
</gene>
<accession>A0A1Y2E784</accession>
<name>A0A1Y2E784_9PEZI</name>
<keyword evidence="2" id="KW-1185">Reference proteome</keyword>
<evidence type="ECO:0000313" key="2">
    <source>
        <dbReference type="Proteomes" id="UP000193689"/>
    </source>
</evidence>
<dbReference type="EMBL" id="MCFJ01000004">
    <property type="protein sequence ID" value="ORY67297.1"/>
    <property type="molecule type" value="Genomic_DNA"/>
</dbReference>
<dbReference type="GeneID" id="63769953"/>
<dbReference type="InParanoid" id="A0A1Y2E784"/>
<sequence>MGSCWREAADRVVCARLQIRHFHPLGFHIFWPFIFSIWPPLRCCPQQMGTNCILFVTRIGEPRRLGVLFSSVGYKDTKKRATGISVRNWELYHRAAQLLGGRVPPPSGLSRRRRCHDGMYVSLMMEQQDRHQIDGTSIISVTVVSISLDLGYPELHHRHQLYCGVVVVDFGHHGP</sequence>
<proteinExistence type="predicted"/>